<dbReference type="PANTHER" id="PTHR24223">
    <property type="entry name" value="ATP-BINDING CASSETTE SUB-FAMILY C"/>
    <property type="match status" value="1"/>
</dbReference>
<evidence type="ECO:0000256" key="22">
    <source>
        <dbReference type="ARBA" id="ARBA00050661"/>
    </source>
</evidence>
<evidence type="ECO:0000256" key="30">
    <source>
        <dbReference type="SAM" id="MobiDB-lite"/>
    </source>
</evidence>
<dbReference type="CDD" id="cd18592">
    <property type="entry name" value="ABC_6TM_MRP5_8_9_D1"/>
    <property type="match status" value="1"/>
</dbReference>
<comment type="catalytic activity">
    <reaction evidence="21">
        <text>ATP + H2O + xenobioticSide 1 = ADP + phosphate + xenobioticSide 2.</text>
        <dbReference type="EC" id="7.6.2.2"/>
    </reaction>
</comment>
<dbReference type="CDD" id="cd18599">
    <property type="entry name" value="ABC_6TM_MRP5_8_9_D2"/>
    <property type="match status" value="1"/>
</dbReference>
<evidence type="ECO:0000256" key="9">
    <source>
        <dbReference type="ARBA" id="ARBA00022553"/>
    </source>
</evidence>
<evidence type="ECO:0000256" key="27">
    <source>
        <dbReference type="ARBA" id="ARBA00052963"/>
    </source>
</evidence>
<dbReference type="FunFam" id="1.20.1560.10:FF:000012">
    <property type="entry name" value="ATP binding cassette subfamily C member 5"/>
    <property type="match status" value="1"/>
</dbReference>
<sequence length="1381" mass="154538">MKTEYSLKENGSQGISFTGDSMIWRTGSEVSSPEQNDLGDGKITHPSPFRKYHQSLKVLKPIRWSSSQPHPLDRGGFLAFTTFSWMTPMMWGMFRNKLDISSLRLSDFDVADTSGERLQRLWDEEVANVGLEKASLVRVILRFQRTRLILSVIIGVFAMMAAFLGPAVLVYQILTYVEDPTESTLSRGVGLCFGLFSTEFSKAFLISLLWAVNLRTAVRVKGAFSSLAFQKVISLRAHSGISMGEMINVLTNDGHRLFDAVLFGSFLLATPVLFIVCIIYACYILGATALTGVFVYIIFVPIQLFMAKLINRFRWKAMLMTDSRVRTMNEILNSIRLIKMYAWEDSFEKKIAGLRKTEKEHLKTVIYVQNSNNSITSIIPTLATVVTFILHTGLGLSLTTPDAFTTIAIFNSMRFCLALLPLSVKALAEAAVSVARLRKILLIQNPDPYLMHKKDSDSAIVMEDATFSWSKSDREPDLAPKTGSMVNGQKEDKAHQNEKKKTTFVPTLKNISFRLPKGNLLGVCGNVGSGKTSLISSILEQMHLLQGSISADGTFAYVSQQAWIFHGTVRENILMGEPFDQAKYDRTLDACSLRADLGILPYGDQTEIGERGLNLSGGQKQRISLARAVYSNKDIFLLDDPLSAVDAHVGKHIFEECIKKELLGKSIILVTHQLQYLEYCDEILVLDDGEVQEAGNHLALLKANGRYAQLITNYQMEQSKTQKEEEESSTLATTQLKEVELGDHNDKGIINPVFDISDEKDDGTKVEQKSTVRVGDQLVSKESSTEGSVSWRVYHQYCQAAGGYFIVFLTILNIVLMIGSTAFSSWWLSFWLGNGSGNGTSSNTTTNQGDISQNPNLHFYQMVYGLVVLVMLLLAIIKCFFYTHVTLNAACKLHDTMFKKIISSPMSFFDTTPTGRILNRFAKDQEEVDNVLPLHMDPFLQFCLLVTFTICIISAVFPAILIAVATMGSMFTVILFIFQTSIRQMKRMENISRSPCISLTTATLQGLSTIHAYNIRDSHIKLFKNLNDINSNHYFLFHCGTRWLSFWLDFMAATMALLVSLFVVLSSNDLISPSLKGLALSYTIQLTGMLQYVVRQSTEVEARFNSVERLQEYITCCKSEAPRHIKEVQIPDDWPKSGSITFQNYTMRYRENTPIVLNRLSFRIRAGEKLGIVGRTGSGKSSLGVALFRLVEPAAGTVHIDGVDIKEIGLHDLRSKLSIIPQDPVLFIGTVRYNLDPFNNYTDEELWEALEKTYMKDSISRLEGKLQAQVLENGENFSVGERQLMCMARALLRNSKIILLDEATASIDAETDTLIQNTIKDAFQHCTMLTIAHRINTVTHSDRILVMDNGEVAELDHPDVLKQRPDSLFSSLLAAANTVNT</sequence>
<keyword evidence="13" id="KW-0967">Endosome</keyword>
<feature type="domain" description="ABC transmembrane type-1" evidence="33">
    <location>
        <begin position="805"/>
        <end position="1102"/>
    </location>
</feature>
<dbReference type="GO" id="GO:0016887">
    <property type="term" value="F:ATP hydrolysis activity"/>
    <property type="evidence" value="ECO:0007669"/>
    <property type="project" value="InterPro"/>
</dbReference>
<dbReference type="InterPro" id="IPR036640">
    <property type="entry name" value="ABC1_TM_sf"/>
</dbReference>
<keyword evidence="11" id="KW-0677">Repeat</keyword>
<feature type="transmembrane region" description="Helical" evidence="31">
    <location>
        <begin position="963"/>
        <end position="982"/>
    </location>
</feature>
<dbReference type="FunFam" id="3.40.50.300:FF:000605">
    <property type="entry name" value="multidrug resistance-associated protein 5 isoform X1"/>
    <property type="match status" value="1"/>
</dbReference>
<feature type="transmembrane region" description="Helical" evidence="31">
    <location>
        <begin position="1046"/>
        <end position="1065"/>
    </location>
</feature>
<feature type="transmembrane region" description="Helical" evidence="31">
    <location>
        <begin position="260"/>
        <end position="286"/>
    </location>
</feature>
<comment type="catalytic activity">
    <reaction evidence="24">
        <text>3',5'-cyclic AMP(in) + ATP + H2O = 3',5'-cyclic AMP(out) + ADP + phosphate + H(+)</text>
        <dbReference type="Rhea" id="RHEA:66184"/>
        <dbReference type="ChEBI" id="CHEBI:15377"/>
        <dbReference type="ChEBI" id="CHEBI:15378"/>
        <dbReference type="ChEBI" id="CHEBI:30616"/>
        <dbReference type="ChEBI" id="CHEBI:43474"/>
        <dbReference type="ChEBI" id="CHEBI:58165"/>
        <dbReference type="ChEBI" id="CHEBI:456216"/>
    </reaction>
    <physiologicalReaction direction="left-to-right" evidence="24">
        <dbReference type="Rhea" id="RHEA:66185"/>
    </physiologicalReaction>
</comment>
<feature type="transmembrane region" description="Helical" evidence="31">
    <location>
        <begin position="939"/>
        <end position="957"/>
    </location>
</feature>
<keyword evidence="17" id="KW-0333">Golgi apparatus</keyword>
<dbReference type="Pfam" id="PF00005">
    <property type="entry name" value="ABC_tran"/>
    <property type="match status" value="2"/>
</dbReference>
<accession>A0A6G1P9I8</accession>
<feature type="region of interest" description="Disordered" evidence="30">
    <location>
        <begin position="471"/>
        <end position="499"/>
    </location>
</feature>
<keyword evidence="19" id="KW-0325">Glycoprotein</keyword>
<keyword evidence="9" id="KW-0597">Phosphoprotein</keyword>
<comment type="similarity">
    <text evidence="5">Belongs to the ABC transporter superfamily. ABCC family. Conjugate transporter (TC 3.A.1.208) subfamily.</text>
</comment>
<dbReference type="GO" id="GO:0005524">
    <property type="term" value="F:ATP binding"/>
    <property type="evidence" value="ECO:0007669"/>
    <property type="project" value="UniProtKB-KW"/>
</dbReference>
<evidence type="ECO:0000256" key="12">
    <source>
        <dbReference type="ARBA" id="ARBA00022741"/>
    </source>
</evidence>
<evidence type="ECO:0000256" key="6">
    <source>
        <dbReference type="ARBA" id="ARBA00012191"/>
    </source>
</evidence>
<evidence type="ECO:0000256" key="20">
    <source>
        <dbReference type="ARBA" id="ARBA00023769"/>
    </source>
</evidence>
<dbReference type="SUPFAM" id="SSF90123">
    <property type="entry name" value="ABC transporter transmembrane region"/>
    <property type="match status" value="2"/>
</dbReference>
<keyword evidence="14 34" id="KW-0067">ATP-binding</keyword>
<keyword evidence="15" id="KW-1278">Translocase</keyword>
<dbReference type="InterPro" id="IPR050173">
    <property type="entry name" value="ABC_transporter_C-like"/>
</dbReference>
<comment type="catalytic activity">
    <reaction evidence="26">
        <text>N-acetyl-L-aspartate(in) + ATP + H2O = N-acetyl-L-aspartate(out) + ADP + phosphate + H(+)</text>
        <dbReference type="Rhea" id="RHEA:66744"/>
        <dbReference type="ChEBI" id="CHEBI:15377"/>
        <dbReference type="ChEBI" id="CHEBI:15378"/>
        <dbReference type="ChEBI" id="CHEBI:16953"/>
        <dbReference type="ChEBI" id="CHEBI:30616"/>
        <dbReference type="ChEBI" id="CHEBI:43474"/>
        <dbReference type="ChEBI" id="CHEBI:456216"/>
    </reaction>
    <physiologicalReaction direction="left-to-right" evidence="26">
        <dbReference type="Rhea" id="RHEA:66745"/>
    </physiologicalReaction>
</comment>
<evidence type="ECO:0000256" key="11">
    <source>
        <dbReference type="ARBA" id="ARBA00022737"/>
    </source>
</evidence>
<evidence type="ECO:0000256" key="28">
    <source>
        <dbReference type="ARBA" id="ARBA00069159"/>
    </source>
</evidence>
<evidence type="ECO:0000256" key="19">
    <source>
        <dbReference type="ARBA" id="ARBA00023180"/>
    </source>
</evidence>
<evidence type="ECO:0000256" key="23">
    <source>
        <dbReference type="ARBA" id="ARBA00050745"/>
    </source>
</evidence>
<evidence type="ECO:0000256" key="18">
    <source>
        <dbReference type="ARBA" id="ARBA00023136"/>
    </source>
</evidence>
<dbReference type="PANTHER" id="PTHR24223:SF10">
    <property type="entry name" value="ATP-BINDING CASSETTE SUB-FAMILY C MEMBER 12"/>
    <property type="match status" value="1"/>
</dbReference>
<evidence type="ECO:0000256" key="1">
    <source>
        <dbReference type="ARBA" id="ARBA00004424"/>
    </source>
</evidence>
<reference evidence="34 35" key="1">
    <citation type="submission" date="2019-02" db="EMBL/GenBank/DDBJ databases">
        <title>Opniocepnalus argus genome.</title>
        <authorList>
            <person name="Zhou C."/>
            <person name="Xiao S."/>
        </authorList>
    </citation>
    <scope>NUCLEOTIDE SEQUENCE [LARGE SCALE GENOMIC DNA]</scope>
    <source>
        <strain evidence="34">OARG1902GOOAL</strain>
        <tissue evidence="34">Muscle</tissue>
    </source>
</reference>
<comment type="catalytic activity">
    <reaction evidence="25">
        <text>N-acetyl-L-aspartyl-L-glutamyl-L-glutamate(in) + ATP + H2O = N-acetyl-L-aspartyl-L-glutamyl-L-glutamate(out) + ADP + phosphate + H(+)</text>
        <dbReference type="Rhea" id="RHEA:66732"/>
        <dbReference type="ChEBI" id="CHEBI:15377"/>
        <dbReference type="ChEBI" id="CHEBI:15378"/>
        <dbReference type="ChEBI" id="CHEBI:30616"/>
        <dbReference type="ChEBI" id="CHEBI:43474"/>
        <dbReference type="ChEBI" id="CHEBI:76935"/>
        <dbReference type="ChEBI" id="CHEBI:456216"/>
    </reaction>
    <physiologicalReaction direction="left-to-right" evidence="25">
        <dbReference type="Rhea" id="RHEA:66733"/>
    </physiologicalReaction>
</comment>
<gene>
    <name evidence="34" type="ORF">EXN66_Car002597</name>
</gene>
<evidence type="ECO:0000256" key="17">
    <source>
        <dbReference type="ARBA" id="ARBA00023034"/>
    </source>
</evidence>
<comment type="catalytic activity">
    <reaction evidence="23">
        <text>N-acetyl-L-aspartyl-L-glutamate(in) + ATP + H2O = N-acetyl-L-aspartyl-L-glutamate(out) + ADP + phosphate + H(+)</text>
        <dbReference type="Rhea" id="RHEA:66728"/>
        <dbReference type="ChEBI" id="CHEBI:15377"/>
        <dbReference type="ChEBI" id="CHEBI:15378"/>
        <dbReference type="ChEBI" id="CHEBI:30616"/>
        <dbReference type="ChEBI" id="CHEBI:43474"/>
        <dbReference type="ChEBI" id="CHEBI:76931"/>
        <dbReference type="ChEBI" id="CHEBI:456216"/>
    </reaction>
    <physiologicalReaction direction="left-to-right" evidence="23">
        <dbReference type="Rhea" id="RHEA:66729"/>
    </physiologicalReaction>
</comment>
<feature type="domain" description="ABC transporter" evidence="32">
    <location>
        <begin position="1140"/>
        <end position="1374"/>
    </location>
</feature>
<dbReference type="InterPro" id="IPR011527">
    <property type="entry name" value="ABC1_TM_dom"/>
</dbReference>
<evidence type="ECO:0000313" key="34">
    <source>
        <dbReference type="EMBL" id="KAF3686925.1"/>
    </source>
</evidence>
<dbReference type="GO" id="GO:0008559">
    <property type="term" value="F:ABC-type xenobiotic transporter activity"/>
    <property type="evidence" value="ECO:0007669"/>
    <property type="project" value="UniProtKB-EC"/>
</dbReference>
<comment type="catalytic activity">
    <reaction evidence="27">
        <text>3',5'-cyclic GMP(in) + ATP + H2O = 3',5'-cyclic GMP(out) + ADP + phosphate + H(+)</text>
        <dbReference type="Rhea" id="RHEA:66188"/>
        <dbReference type="ChEBI" id="CHEBI:15377"/>
        <dbReference type="ChEBI" id="CHEBI:15378"/>
        <dbReference type="ChEBI" id="CHEBI:30616"/>
        <dbReference type="ChEBI" id="CHEBI:43474"/>
        <dbReference type="ChEBI" id="CHEBI:57746"/>
        <dbReference type="ChEBI" id="CHEBI:456216"/>
    </reaction>
    <physiologicalReaction direction="left-to-right" evidence="27">
        <dbReference type="Rhea" id="RHEA:66189"/>
    </physiologicalReaction>
</comment>
<dbReference type="Proteomes" id="UP000503349">
    <property type="component" value="Chromosome 2"/>
</dbReference>
<evidence type="ECO:0000313" key="35">
    <source>
        <dbReference type="Proteomes" id="UP000503349"/>
    </source>
</evidence>
<dbReference type="FunFam" id="3.40.50.300:FF:000074">
    <property type="entry name" value="Multidrug resistance-associated protein 5 isoform 1"/>
    <property type="match status" value="1"/>
</dbReference>
<dbReference type="FunFam" id="1.20.1560.10:FF:000015">
    <property type="entry name" value="multidrug resistance-associated protein 5 isoform X1"/>
    <property type="match status" value="1"/>
</dbReference>
<feature type="transmembrane region" description="Helical" evidence="31">
    <location>
        <begin position="193"/>
        <end position="212"/>
    </location>
</feature>
<evidence type="ECO:0000256" key="24">
    <source>
        <dbReference type="ARBA" id="ARBA00051604"/>
    </source>
</evidence>
<dbReference type="Gene3D" id="1.20.1560.10">
    <property type="entry name" value="ABC transporter type 1, transmembrane domain"/>
    <property type="match status" value="2"/>
</dbReference>
<dbReference type="PROSITE" id="PS50893">
    <property type="entry name" value="ABC_TRANSPORTER_2"/>
    <property type="match status" value="2"/>
</dbReference>
<evidence type="ECO:0000256" key="21">
    <source>
        <dbReference type="ARBA" id="ARBA00034018"/>
    </source>
</evidence>
<dbReference type="InterPro" id="IPR003439">
    <property type="entry name" value="ABC_transporter-like_ATP-bd"/>
</dbReference>
<organism evidence="34 35">
    <name type="scientific">Channa argus</name>
    <name type="common">Northern snakehead</name>
    <name type="synonym">Ophicephalus argus</name>
    <dbReference type="NCBI Taxonomy" id="215402"/>
    <lineage>
        <taxon>Eukaryota</taxon>
        <taxon>Metazoa</taxon>
        <taxon>Chordata</taxon>
        <taxon>Craniata</taxon>
        <taxon>Vertebrata</taxon>
        <taxon>Euteleostomi</taxon>
        <taxon>Actinopterygii</taxon>
        <taxon>Neopterygii</taxon>
        <taxon>Teleostei</taxon>
        <taxon>Neoteleostei</taxon>
        <taxon>Acanthomorphata</taxon>
        <taxon>Anabantaria</taxon>
        <taxon>Anabantiformes</taxon>
        <taxon>Channoidei</taxon>
        <taxon>Channidae</taxon>
        <taxon>Channa</taxon>
    </lineage>
</organism>
<dbReference type="GO" id="GO:0016323">
    <property type="term" value="C:basolateral plasma membrane"/>
    <property type="evidence" value="ECO:0007669"/>
    <property type="project" value="UniProtKB-SubCell"/>
</dbReference>
<dbReference type="GO" id="GO:0016324">
    <property type="term" value="C:apical plasma membrane"/>
    <property type="evidence" value="ECO:0007669"/>
    <property type="project" value="UniProtKB-SubCell"/>
</dbReference>
<dbReference type="GO" id="GO:0005796">
    <property type="term" value="C:Golgi lumen"/>
    <property type="evidence" value="ECO:0007669"/>
    <property type="project" value="UniProtKB-SubCell"/>
</dbReference>
<evidence type="ECO:0000256" key="15">
    <source>
        <dbReference type="ARBA" id="ARBA00022967"/>
    </source>
</evidence>
<evidence type="ECO:0000256" key="2">
    <source>
        <dbReference type="ARBA" id="ARBA00004463"/>
    </source>
</evidence>
<evidence type="ECO:0000256" key="4">
    <source>
        <dbReference type="ARBA" id="ARBA00004608"/>
    </source>
</evidence>
<evidence type="ECO:0000256" key="7">
    <source>
        <dbReference type="ARBA" id="ARBA00022448"/>
    </source>
</evidence>
<dbReference type="Gene3D" id="3.40.50.300">
    <property type="entry name" value="P-loop containing nucleotide triphosphate hydrolases"/>
    <property type="match status" value="2"/>
</dbReference>
<dbReference type="SUPFAM" id="SSF52540">
    <property type="entry name" value="P-loop containing nucleoside triphosphate hydrolases"/>
    <property type="match status" value="2"/>
</dbReference>
<evidence type="ECO:0000256" key="16">
    <source>
        <dbReference type="ARBA" id="ARBA00022989"/>
    </source>
</evidence>
<evidence type="ECO:0000256" key="31">
    <source>
        <dbReference type="SAM" id="Phobius"/>
    </source>
</evidence>
<dbReference type="CDD" id="cd03244">
    <property type="entry name" value="ABCC_MRP_domain2"/>
    <property type="match status" value="1"/>
</dbReference>
<keyword evidence="16 31" id="KW-1133">Transmembrane helix</keyword>
<keyword evidence="8" id="KW-1003">Cell membrane</keyword>
<evidence type="ECO:0000256" key="14">
    <source>
        <dbReference type="ARBA" id="ARBA00022840"/>
    </source>
</evidence>
<dbReference type="InterPro" id="IPR003593">
    <property type="entry name" value="AAA+_ATPase"/>
</dbReference>
<keyword evidence="12" id="KW-0547">Nucleotide-binding</keyword>
<evidence type="ECO:0000259" key="33">
    <source>
        <dbReference type="PROSITE" id="PS50929"/>
    </source>
</evidence>
<keyword evidence="10 31" id="KW-0812">Transmembrane</keyword>
<feature type="domain" description="ABC transporter" evidence="32">
    <location>
        <begin position="486"/>
        <end position="713"/>
    </location>
</feature>
<keyword evidence="35" id="KW-1185">Reference proteome</keyword>
<dbReference type="Pfam" id="PF00664">
    <property type="entry name" value="ABC_membrane"/>
    <property type="match status" value="2"/>
</dbReference>
<evidence type="ECO:0000256" key="3">
    <source>
        <dbReference type="ARBA" id="ARBA00004554"/>
    </source>
</evidence>
<keyword evidence="18 31" id="KW-0472">Membrane</keyword>
<feature type="transmembrane region" description="Helical" evidence="31">
    <location>
        <begin position="804"/>
        <end position="828"/>
    </location>
</feature>
<protein>
    <recommendedName>
        <fullName evidence="28">ATP-binding cassette sub-family C member 5</fullName>
        <ecNumber evidence="6">7.6.2.2</ecNumber>
    </recommendedName>
    <alternativeName>
        <fullName evidence="29">Multidrug resistance-associated protein 5</fullName>
    </alternativeName>
</protein>
<evidence type="ECO:0000256" key="26">
    <source>
        <dbReference type="ARBA" id="ARBA00052708"/>
    </source>
</evidence>
<evidence type="ECO:0000256" key="8">
    <source>
        <dbReference type="ARBA" id="ARBA00022475"/>
    </source>
</evidence>
<dbReference type="InterPro" id="IPR017871">
    <property type="entry name" value="ABC_transporter-like_CS"/>
</dbReference>
<dbReference type="GO" id="GO:0010008">
    <property type="term" value="C:endosome membrane"/>
    <property type="evidence" value="ECO:0007669"/>
    <property type="project" value="UniProtKB-SubCell"/>
</dbReference>
<evidence type="ECO:0000259" key="32">
    <source>
        <dbReference type="PROSITE" id="PS50893"/>
    </source>
</evidence>
<evidence type="ECO:0000256" key="13">
    <source>
        <dbReference type="ARBA" id="ARBA00022753"/>
    </source>
</evidence>
<keyword evidence="7" id="KW-0813">Transport</keyword>
<feature type="compositionally biased region" description="Basic and acidic residues" evidence="30">
    <location>
        <begin position="489"/>
        <end position="499"/>
    </location>
</feature>
<dbReference type="PROSITE" id="PS00211">
    <property type="entry name" value="ABC_TRANSPORTER_1"/>
    <property type="match status" value="2"/>
</dbReference>
<name>A0A6G1P9I8_CHAAH</name>
<reference evidence="35" key="2">
    <citation type="submission" date="2019-02" db="EMBL/GenBank/DDBJ databases">
        <title>Opniocepnalus argus Var Kimnra genome.</title>
        <authorList>
            <person name="Zhou C."/>
            <person name="Xiao S."/>
        </authorList>
    </citation>
    <scope>NUCLEOTIDE SEQUENCE [LARGE SCALE GENOMIC DNA]</scope>
</reference>
<feature type="transmembrane region" description="Helical" evidence="31">
    <location>
        <begin position="292"/>
        <end position="310"/>
    </location>
</feature>
<dbReference type="EMBL" id="CM015713">
    <property type="protein sequence ID" value="KAF3686925.1"/>
    <property type="molecule type" value="Genomic_DNA"/>
</dbReference>
<comment type="subcellular location">
    <subcellularLocation>
        <location evidence="1">Apical cell membrane</location>
        <topology evidence="1">Multi-pass membrane protein</topology>
    </subcellularLocation>
    <subcellularLocation>
        <location evidence="3">Basolateral cell membrane</location>
        <topology evidence="3">Multi-pass membrane protein</topology>
    </subcellularLocation>
    <subcellularLocation>
        <location evidence="2">Cytoplasmic granule</location>
    </subcellularLocation>
    <subcellularLocation>
        <location evidence="4">Endosome membrane</location>
    </subcellularLocation>
    <subcellularLocation>
        <location evidence="20">Golgi apparatus lumen</location>
    </subcellularLocation>
</comment>
<evidence type="ECO:0000256" key="29">
    <source>
        <dbReference type="ARBA" id="ARBA00082793"/>
    </source>
</evidence>
<evidence type="ECO:0000256" key="10">
    <source>
        <dbReference type="ARBA" id="ARBA00022692"/>
    </source>
</evidence>
<feature type="domain" description="ABC transmembrane type-1" evidence="33">
    <location>
        <begin position="149"/>
        <end position="429"/>
    </location>
</feature>
<dbReference type="PROSITE" id="PS50929">
    <property type="entry name" value="ABC_TM1F"/>
    <property type="match status" value="2"/>
</dbReference>
<dbReference type="CDD" id="cd03250">
    <property type="entry name" value="ABCC_MRP_domain1"/>
    <property type="match status" value="1"/>
</dbReference>
<evidence type="ECO:0000256" key="25">
    <source>
        <dbReference type="ARBA" id="ARBA00052576"/>
    </source>
</evidence>
<dbReference type="SMART" id="SM00382">
    <property type="entry name" value="AAA"/>
    <property type="match status" value="2"/>
</dbReference>
<comment type="catalytic activity">
    <reaction evidence="22">
        <text>(2S)-2-[5-amino-1-(beta-D-ribosyl)imidazole-4-carboxamido]succinate(in) + ATP + H2O = (2S)-2-[5-amino-1-(beta-D-ribosyl)imidazole-4-carboxamido]succinate(out) + ADP + phosphate + H(+)</text>
        <dbReference type="Rhea" id="RHEA:66752"/>
        <dbReference type="ChEBI" id="CHEBI:15377"/>
        <dbReference type="ChEBI" id="CHEBI:15378"/>
        <dbReference type="ChEBI" id="CHEBI:30616"/>
        <dbReference type="ChEBI" id="CHEBI:43474"/>
        <dbReference type="ChEBI" id="CHEBI:167466"/>
        <dbReference type="ChEBI" id="CHEBI:456216"/>
    </reaction>
    <physiologicalReaction direction="left-to-right" evidence="22">
        <dbReference type="Rhea" id="RHEA:66753"/>
    </physiologicalReaction>
</comment>
<feature type="transmembrane region" description="Helical" evidence="31">
    <location>
        <begin position="862"/>
        <end position="883"/>
    </location>
</feature>
<evidence type="ECO:0000256" key="5">
    <source>
        <dbReference type="ARBA" id="ARBA00009726"/>
    </source>
</evidence>
<feature type="transmembrane region" description="Helical" evidence="31">
    <location>
        <begin position="148"/>
        <end position="173"/>
    </location>
</feature>
<dbReference type="EC" id="7.6.2.2" evidence="6"/>
<proteinExistence type="inferred from homology"/>
<dbReference type="InterPro" id="IPR027417">
    <property type="entry name" value="P-loop_NTPase"/>
</dbReference>